<gene>
    <name evidence="1" type="ORF">MCNOR_0385</name>
</gene>
<proteinExistence type="predicted"/>
<dbReference type="OMA" id="WHFARGK"/>
<protein>
    <recommendedName>
        <fullName evidence="3">Methyltransferase type 11 domain-containing protein</fullName>
    </recommendedName>
</protein>
<dbReference type="AlphaFoldDB" id="A0AA35USE4"/>
<evidence type="ECO:0000313" key="1">
    <source>
        <dbReference type="EMBL" id="CAI8736772.1"/>
    </source>
</evidence>
<evidence type="ECO:0008006" key="3">
    <source>
        <dbReference type="Google" id="ProtNLM"/>
    </source>
</evidence>
<reference evidence="1" key="1">
    <citation type="submission" date="2023-03" db="EMBL/GenBank/DDBJ databases">
        <authorList>
            <person name="Pearce D."/>
        </authorList>
    </citation>
    <scope>NUCLEOTIDE SEQUENCE</scope>
    <source>
        <strain evidence="1">Mc</strain>
    </source>
</reference>
<accession>A0AA35USE4</accession>
<organism evidence="1 2">
    <name type="scientific">Methylococcus capsulatus</name>
    <dbReference type="NCBI Taxonomy" id="414"/>
    <lineage>
        <taxon>Bacteria</taxon>
        <taxon>Pseudomonadati</taxon>
        <taxon>Pseudomonadota</taxon>
        <taxon>Gammaproteobacteria</taxon>
        <taxon>Methylococcales</taxon>
        <taxon>Methylococcaceae</taxon>
        <taxon>Methylococcus</taxon>
    </lineage>
</organism>
<dbReference type="InterPro" id="IPR029063">
    <property type="entry name" value="SAM-dependent_MTases_sf"/>
</dbReference>
<dbReference type="Gene3D" id="3.40.50.150">
    <property type="entry name" value="Vaccinia Virus protein VP39"/>
    <property type="match status" value="1"/>
</dbReference>
<dbReference type="Proteomes" id="UP001158598">
    <property type="component" value="Chromosome"/>
</dbReference>
<name>A0AA35USE4_METCP</name>
<dbReference type="RefSeq" id="WP_010960229.1">
    <property type="nucleotide sequence ID" value="NZ_CP079096.1"/>
</dbReference>
<sequence>MIHPFKRLLVETAAAPYRRTGRFAWHFARGKLTADPVFMALFERDLLPKRGRLLDLGCGQGLVVSLLLAGHSLQEAGLWPPDWAPPPRLDGVRGIELMPADVARARQALAERAEIVEGDIRFADFGMVDAVVVLDVLHYMAYPDQETVLRRIRDALTPGGVLLLRVGDAEAGLPFLASFWVDRLVTFLRGHRLPALYCRPLRAWRSLLEDLGFSVEAIPMSEGTPFANVLLAARKEDVHRA</sequence>
<dbReference type="SUPFAM" id="SSF53335">
    <property type="entry name" value="S-adenosyl-L-methionine-dependent methyltransferases"/>
    <property type="match status" value="1"/>
</dbReference>
<dbReference type="Pfam" id="PF13489">
    <property type="entry name" value="Methyltransf_23"/>
    <property type="match status" value="1"/>
</dbReference>
<dbReference type="EMBL" id="OX458332">
    <property type="protein sequence ID" value="CAI8736772.1"/>
    <property type="molecule type" value="Genomic_DNA"/>
</dbReference>
<evidence type="ECO:0000313" key="2">
    <source>
        <dbReference type="Proteomes" id="UP001158598"/>
    </source>
</evidence>
<dbReference type="GeneID" id="88223223"/>